<dbReference type="EMBL" id="LSSN01005267">
    <property type="protein sequence ID" value="OMJ09899.1"/>
    <property type="molecule type" value="Genomic_DNA"/>
</dbReference>
<dbReference type="InterPro" id="IPR003103">
    <property type="entry name" value="BAG_domain"/>
</dbReference>
<reference evidence="4 5" key="1">
    <citation type="submission" date="2017-01" db="EMBL/GenBank/DDBJ databases">
        <authorList>
            <person name="Mah S.A."/>
            <person name="Swanson W.J."/>
            <person name="Moy G.W."/>
            <person name="Vacquier V.D."/>
        </authorList>
    </citation>
    <scope>NUCLEOTIDE SEQUENCE [LARGE SCALE GENOMIC DNA]</scope>
    <source>
        <strain evidence="4 5">GSMNP</strain>
    </source>
</reference>
<dbReference type="Pfam" id="PF02179">
    <property type="entry name" value="BAG"/>
    <property type="match status" value="1"/>
</dbReference>
<feature type="domain" description="BAG" evidence="3">
    <location>
        <begin position="784"/>
        <end position="836"/>
    </location>
</feature>
<feature type="compositionally biased region" description="Basic and acidic residues" evidence="2">
    <location>
        <begin position="427"/>
        <end position="441"/>
    </location>
</feature>
<feature type="region of interest" description="Disordered" evidence="2">
    <location>
        <begin position="339"/>
        <end position="360"/>
    </location>
</feature>
<comment type="caution">
    <text evidence="4">The sequence shown here is derived from an EMBL/GenBank/DDBJ whole genome shotgun (WGS) entry which is preliminary data.</text>
</comment>
<feature type="compositionally biased region" description="Polar residues" evidence="2">
    <location>
        <begin position="444"/>
        <end position="453"/>
    </location>
</feature>
<dbReference type="SUPFAM" id="SSF63491">
    <property type="entry name" value="BAG domain"/>
    <property type="match status" value="1"/>
</dbReference>
<feature type="region of interest" description="Disordered" evidence="2">
    <location>
        <begin position="492"/>
        <end position="610"/>
    </location>
</feature>
<evidence type="ECO:0000313" key="5">
    <source>
        <dbReference type="Proteomes" id="UP000187283"/>
    </source>
</evidence>
<dbReference type="PROSITE" id="PS51035">
    <property type="entry name" value="BAG"/>
    <property type="match status" value="1"/>
</dbReference>
<organism evidence="4 5">
    <name type="scientific">Smittium culicis</name>
    <dbReference type="NCBI Taxonomy" id="133412"/>
    <lineage>
        <taxon>Eukaryota</taxon>
        <taxon>Fungi</taxon>
        <taxon>Fungi incertae sedis</taxon>
        <taxon>Zoopagomycota</taxon>
        <taxon>Kickxellomycotina</taxon>
        <taxon>Harpellomycetes</taxon>
        <taxon>Harpellales</taxon>
        <taxon>Legeriomycetaceae</taxon>
        <taxon>Smittium</taxon>
    </lineage>
</organism>
<feature type="compositionally biased region" description="Basic and acidic residues" evidence="2">
    <location>
        <begin position="684"/>
        <end position="704"/>
    </location>
</feature>
<feature type="coiled-coil region" evidence="1">
    <location>
        <begin position="149"/>
        <end position="211"/>
    </location>
</feature>
<accession>A0A1R1X5J9</accession>
<gene>
    <name evidence="4" type="ORF">AYI70_g10657</name>
</gene>
<evidence type="ECO:0000259" key="3">
    <source>
        <dbReference type="PROSITE" id="PS51035"/>
    </source>
</evidence>
<feature type="compositionally biased region" description="Basic and acidic residues" evidence="2">
    <location>
        <begin position="492"/>
        <end position="503"/>
    </location>
</feature>
<protein>
    <recommendedName>
        <fullName evidence="3">BAG domain-containing protein</fullName>
    </recommendedName>
</protein>
<evidence type="ECO:0000313" key="4">
    <source>
        <dbReference type="EMBL" id="OMJ09899.1"/>
    </source>
</evidence>
<keyword evidence="5" id="KW-1185">Reference proteome</keyword>
<dbReference type="Gene3D" id="1.20.58.120">
    <property type="entry name" value="BAG domain"/>
    <property type="match status" value="1"/>
</dbReference>
<evidence type="ECO:0000256" key="1">
    <source>
        <dbReference type="SAM" id="Coils"/>
    </source>
</evidence>
<dbReference type="AlphaFoldDB" id="A0A1R1X5J9"/>
<dbReference type="STRING" id="133412.A0A1R1X5J9"/>
<dbReference type="GO" id="GO:0051087">
    <property type="term" value="F:protein-folding chaperone binding"/>
    <property type="evidence" value="ECO:0007669"/>
    <property type="project" value="InterPro"/>
</dbReference>
<dbReference type="OrthoDB" id="5600337at2759"/>
<feature type="compositionally biased region" description="Polar residues" evidence="2">
    <location>
        <begin position="415"/>
        <end position="426"/>
    </location>
</feature>
<proteinExistence type="predicted"/>
<feature type="region of interest" description="Disordered" evidence="2">
    <location>
        <begin position="660"/>
        <end position="704"/>
    </location>
</feature>
<feature type="region of interest" description="Disordered" evidence="2">
    <location>
        <begin position="393"/>
        <end position="460"/>
    </location>
</feature>
<dbReference type="SMART" id="SM00264">
    <property type="entry name" value="BAG"/>
    <property type="match status" value="1"/>
</dbReference>
<feature type="compositionally biased region" description="Basic and acidic residues" evidence="2">
    <location>
        <begin position="511"/>
        <end position="565"/>
    </location>
</feature>
<dbReference type="Proteomes" id="UP000187283">
    <property type="component" value="Unassembled WGS sequence"/>
</dbReference>
<name>A0A1R1X5J9_9FUNG</name>
<dbReference type="InterPro" id="IPR036533">
    <property type="entry name" value="BAG_dom_sf"/>
</dbReference>
<evidence type="ECO:0000256" key="2">
    <source>
        <dbReference type="SAM" id="MobiDB-lite"/>
    </source>
</evidence>
<feature type="compositionally biased region" description="Polar residues" evidence="2">
    <location>
        <begin position="566"/>
        <end position="610"/>
    </location>
</feature>
<keyword evidence="1" id="KW-0175">Coiled coil</keyword>
<sequence length="854" mass="97914">MDYYLSHEEVPLIFQYNNNAAPGLSRYPMSRASHYPSRIDTEMLSQPTLPLGYIHSPVFQFAHAYEKKPQSRERVPSFGAAETMHRSERSSFPQSFGPFSSLQGSLAIFPQRNSVEQAYTRTPLSPQKRFPLMPQDLSSADYESYDGFLLEKQKEIMKKRMELEAIERAKNEYIEKLILKKQQERELAIKKQQQEREIAIKREQEREIEIKRQQEREIAIKNQLEQKTIPSNLDHNQQALHNFLQAIFQLPVNKEDNTNVPQQESNKMIQHQENKDKYQEENVSGSDLNTYSLYNFLLDDPSSKPIEKVIKSPQNEANVDIQVINQENQANQNHIVKEAESQTQQKKQEPNGNEIGPQNSPIKVVSIEDFLSALMGVKIGKYSHAQKLGEKKAVPEGELQHQKSAQEGAREHKTVSNQSSTNIQDTNIEKIDKTGNIHPKEISSFPNKSGTNYSEEKTIGPTSAISKQNVYDTILEIVKNKLEKINSEEERIQNIKAEQKDAPDSSNSSAEEPKKSLNENDQEIEKPAPEEKVFESRVDRKGIQNFETKEEKQDHTKSQKAKEKSLQASNPQILEKSLQSQTKAPELSAVQNQPSVERSPSIESSDTEFQNAKSKCYEQIDLLRKNIESHGIKRHRSRKCEVKKKLEGILNSDLVSEEKCSHEKQNSKCTGAKDQTAKKISKNKQCDSKKRIQPEPKSSKKNELKEKMISEEELKKIAVSKIEEYYFSKKNLESLHNIATSLKQIKKIQDSISSISERFDHSVFSKRLDFVQKGDGSFQLAFSSTNKDFREYSELLLRELTNLDSVKSYGSKLIRSERKQAVANIQSLLDKLDLYLKSEEFSYSTEMSSVSSED</sequence>